<evidence type="ECO:0000313" key="3">
    <source>
        <dbReference type="Proteomes" id="UP000249723"/>
    </source>
</evidence>
<feature type="compositionally biased region" description="Polar residues" evidence="1">
    <location>
        <begin position="136"/>
        <end position="146"/>
    </location>
</feature>
<feature type="region of interest" description="Disordered" evidence="1">
    <location>
        <begin position="166"/>
        <end position="235"/>
    </location>
</feature>
<feature type="compositionally biased region" description="Polar residues" evidence="1">
    <location>
        <begin position="760"/>
        <end position="775"/>
    </location>
</feature>
<dbReference type="OrthoDB" id="2525631at2759"/>
<reference evidence="3" key="1">
    <citation type="submission" date="2016-10" db="EMBL/GenBank/DDBJ databases">
        <authorList>
            <person name="Jeantristanb JTB J.-T."/>
            <person name="Ricardo R."/>
        </authorList>
    </citation>
    <scope>NUCLEOTIDE SEQUENCE [LARGE SCALE GENOMIC DNA]</scope>
</reference>
<dbReference type="Proteomes" id="UP000249723">
    <property type="component" value="Unassembled WGS sequence"/>
</dbReference>
<name>A0A2X0LKP7_9BASI</name>
<feature type="region of interest" description="Disordered" evidence="1">
    <location>
        <begin position="429"/>
        <end position="458"/>
    </location>
</feature>
<feature type="compositionally biased region" description="Polar residues" evidence="1">
    <location>
        <begin position="448"/>
        <end position="457"/>
    </location>
</feature>
<sequence>MTPQTQKGSTRRMTRNSNPDDVPRRLLVDDSAPKAATAAAVDRQMSAPVESTPSGGRDEGGGDGDDGAASTMTASLKKLSNKRKTTLNTVTSKKAAAPKKTARIQGTAEQAQAQAQAPAQAGPSSTMIKYPDQSLPLATSTNSANTHRATSLQAIDEVDANARARACDQNEMPTSDSELTSSDDSNDEPYLPSRKRGPSGATWASKRRRKPAGPIKTNQKSHVEQRTESKSVISRFDHSSTRALGSFPALQSLTENVEAVLHSARTRTHFGRRLQSESHQRLKASIEVLPDPPQRAVLALLLNRYTSFCETQDVNLPAFPLSQPAKVAIFLARATDTSFGESLRRRLPQPLTYPLPIAGGGDQGSLLGPSEGSRVDVALMRCWLQALSYAQGAIAPVWAPVLSPLDPSLASIERDPAIMDIVATFHEPEARESSSYRAKSTAVGSRRSGGTRQTSQVAAVPVDLAKRRQDLQAAGAKTAQRTSAMKSLSKAISEHNARAARRGSMSIQRPCDATSLMPSIVPHPATGYDAPTAEMSHRTQNMPVGIGPSMPWPHGTRTPSSSNAPRPWPLSTYGSIPSPPLPIGPETFIRHHACKTPPTQPGSTYPIPLTRSTSYEPHLRSASAAFSLSDFQSMAGEAVQPASTPHLSERLRSEQNGMQSTSVGSQFDFRQEAAPTARAPIHQGNPSQARGQRWSRPPRIGMLQSGPKGYEVGAQNLGPGILQPIDSNGEITFGAVSSSPSMMPPPASTSLSVSARRDSQVQSTPQRPSSSTATVLQEGLFVSPTIPVLHGNGSQFEMESSMRWDALPSAPTLIALAADVRPVGWFIEADTMRTIQIGAPHTTTSPPSSATIPRGVINAQGPSTLGNPYFSMPVARPPPVRPNESPESAVVEPQPIAELPGDTVMGAHANDSQNMDGTVDRMSRPSSAAGSAPPEQHRSSSHAGVGVAAGLEGTFLLGTSATPSTSSPQNGQNSSKLISATPLNRYEPHTHLDPVSPSNMRPTDSPIYRESPLSLKEVSRAHST</sequence>
<proteinExistence type="predicted"/>
<feature type="region of interest" description="Disordered" evidence="1">
    <location>
        <begin position="552"/>
        <end position="606"/>
    </location>
</feature>
<evidence type="ECO:0000256" key="1">
    <source>
        <dbReference type="SAM" id="MobiDB-lite"/>
    </source>
</evidence>
<feature type="region of interest" description="Disordered" evidence="1">
    <location>
        <begin position="1"/>
        <end position="146"/>
    </location>
</feature>
<feature type="compositionally biased region" description="Low complexity" evidence="1">
    <location>
        <begin position="925"/>
        <end position="934"/>
    </location>
</feature>
<feature type="region of interest" description="Disordered" evidence="1">
    <location>
        <begin position="958"/>
        <end position="1024"/>
    </location>
</feature>
<dbReference type="AlphaFoldDB" id="A0A2X0LKP7"/>
<feature type="compositionally biased region" description="Low complexity" evidence="1">
    <location>
        <begin position="174"/>
        <end position="183"/>
    </location>
</feature>
<feature type="compositionally biased region" description="Low complexity" evidence="1">
    <location>
        <begin position="108"/>
        <end position="121"/>
    </location>
</feature>
<keyword evidence="3" id="KW-1185">Reference proteome</keyword>
<evidence type="ECO:0000313" key="2">
    <source>
        <dbReference type="EMBL" id="SCZ96733.1"/>
    </source>
</evidence>
<gene>
    <name evidence="2" type="ORF">BZ3500_MVSOF-1268-A1-R1_CHR4-1G06666</name>
</gene>
<feature type="region of interest" description="Disordered" evidence="1">
    <location>
        <begin position="733"/>
        <end position="776"/>
    </location>
</feature>
<protein>
    <submittedName>
        <fullName evidence="2">BZ3500_MvSof-1268-A1-R1_Chr4-1g06666 protein</fullName>
    </submittedName>
</protein>
<accession>A0A2X0LKP7</accession>
<feature type="compositionally biased region" description="Basic and acidic residues" evidence="1">
    <location>
        <begin position="221"/>
        <end position="235"/>
    </location>
</feature>
<dbReference type="EMBL" id="FMWP01000091">
    <property type="protein sequence ID" value="SCZ96733.1"/>
    <property type="molecule type" value="Genomic_DNA"/>
</dbReference>
<feature type="compositionally biased region" description="Polar residues" evidence="1">
    <location>
        <begin position="958"/>
        <end position="982"/>
    </location>
</feature>
<organism evidence="2 3">
    <name type="scientific">Microbotryum saponariae</name>
    <dbReference type="NCBI Taxonomy" id="289078"/>
    <lineage>
        <taxon>Eukaryota</taxon>
        <taxon>Fungi</taxon>
        <taxon>Dikarya</taxon>
        <taxon>Basidiomycota</taxon>
        <taxon>Pucciniomycotina</taxon>
        <taxon>Microbotryomycetes</taxon>
        <taxon>Microbotryales</taxon>
        <taxon>Microbotryaceae</taxon>
        <taxon>Microbotryum</taxon>
    </lineage>
</organism>
<feature type="compositionally biased region" description="Basic and acidic residues" evidence="1">
    <location>
        <begin position="21"/>
        <end position="32"/>
    </location>
</feature>
<feature type="region of interest" description="Disordered" evidence="1">
    <location>
        <begin position="900"/>
        <end position="943"/>
    </location>
</feature>
<feature type="region of interest" description="Disordered" evidence="1">
    <location>
        <begin position="676"/>
        <end position="697"/>
    </location>
</feature>